<evidence type="ECO:0008006" key="6">
    <source>
        <dbReference type="Google" id="ProtNLM"/>
    </source>
</evidence>
<dbReference type="AlphaFoldDB" id="A0A1I0NHC9"/>
<name>A0A1I0NHC9_9FIRM</name>
<accession>A0A1I0NHC9</accession>
<keyword evidence="3" id="KW-0812">Transmembrane</keyword>
<dbReference type="InterPro" id="IPR036869">
    <property type="entry name" value="J_dom_sf"/>
</dbReference>
<feature type="transmembrane region" description="Helical" evidence="3">
    <location>
        <begin position="101"/>
        <end position="121"/>
    </location>
</feature>
<dbReference type="GO" id="GO:0006260">
    <property type="term" value="P:DNA replication"/>
    <property type="evidence" value="ECO:0007669"/>
    <property type="project" value="UniProtKB-KW"/>
</dbReference>
<dbReference type="Proteomes" id="UP000199701">
    <property type="component" value="Unassembled WGS sequence"/>
</dbReference>
<protein>
    <recommendedName>
        <fullName evidence="6">J domain-containing protein</fullName>
    </recommendedName>
</protein>
<dbReference type="SUPFAM" id="SSF46565">
    <property type="entry name" value="Chaperone J-domain"/>
    <property type="match status" value="1"/>
</dbReference>
<feature type="transmembrane region" description="Helical" evidence="3">
    <location>
        <begin position="68"/>
        <end position="86"/>
    </location>
</feature>
<feature type="coiled-coil region" evidence="2">
    <location>
        <begin position="138"/>
        <end position="185"/>
    </location>
</feature>
<organism evidence="4 5">
    <name type="scientific">[Clostridium] fimetarium</name>
    <dbReference type="NCBI Taxonomy" id="99656"/>
    <lineage>
        <taxon>Bacteria</taxon>
        <taxon>Bacillati</taxon>
        <taxon>Bacillota</taxon>
        <taxon>Clostridia</taxon>
        <taxon>Lachnospirales</taxon>
        <taxon>Lachnospiraceae</taxon>
    </lineage>
</organism>
<evidence type="ECO:0000256" key="2">
    <source>
        <dbReference type="SAM" id="Coils"/>
    </source>
</evidence>
<dbReference type="OrthoDB" id="2062944at2"/>
<keyword evidence="1" id="KW-0235">DNA replication</keyword>
<keyword evidence="5" id="KW-1185">Reference proteome</keyword>
<feature type="transmembrane region" description="Helical" evidence="3">
    <location>
        <begin position="41"/>
        <end position="61"/>
    </location>
</feature>
<keyword evidence="3" id="KW-0472">Membrane</keyword>
<sequence length="327" mass="37719">MSKRYSVAKGNDSLGCCNLVIWDFLVVAIFAGLSLNEYLKLHPVFCIIAGIASGGLLMFLMSLKYIGIILKVICSLFWSYVILYLLDDLFKMTEKLGNDPIWLWTIRIVVFLLCLGIHIAGMQKIADDDSYDYQPVDVERMRNNNLSYSNSYENEEDDEHFQDEIKDIINSVENLFNERNEIMNQAQQVMIAGVGSRALELAMKRNEEECPEKLEVIQNHMQRLSVGVPSKEENKILLDLRKCIDSIKTLNQYVMNELNKVLMDNSTKNQSVESNFDESLFSGCQDKEGFTKRYRSLMKTFHPDNENGDVKMTQKIQHTYEELTKKL</sequence>
<dbReference type="Gene3D" id="1.10.287.110">
    <property type="entry name" value="DnaJ domain"/>
    <property type="match status" value="1"/>
</dbReference>
<dbReference type="RefSeq" id="WP_092451150.1">
    <property type="nucleotide sequence ID" value="NZ_FOJI01000003.1"/>
</dbReference>
<evidence type="ECO:0000256" key="1">
    <source>
        <dbReference type="ARBA" id="ARBA00022705"/>
    </source>
</evidence>
<keyword evidence="2" id="KW-0175">Coiled coil</keyword>
<gene>
    <name evidence="4" type="ORF">SAMN05421659_10370</name>
</gene>
<keyword evidence="3" id="KW-1133">Transmembrane helix</keyword>
<dbReference type="EMBL" id="FOJI01000003">
    <property type="protein sequence ID" value="SEW00183.1"/>
    <property type="molecule type" value="Genomic_DNA"/>
</dbReference>
<evidence type="ECO:0000313" key="5">
    <source>
        <dbReference type="Proteomes" id="UP000199701"/>
    </source>
</evidence>
<feature type="transmembrane region" description="Helical" evidence="3">
    <location>
        <begin position="12"/>
        <end position="35"/>
    </location>
</feature>
<reference evidence="4 5" key="1">
    <citation type="submission" date="2016-10" db="EMBL/GenBank/DDBJ databases">
        <authorList>
            <person name="de Groot N.N."/>
        </authorList>
    </citation>
    <scope>NUCLEOTIDE SEQUENCE [LARGE SCALE GENOMIC DNA]</scope>
    <source>
        <strain evidence="4 5">DSM 9179</strain>
    </source>
</reference>
<evidence type="ECO:0000256" key="3">
    <source>
        <dbReference type="SAM" id="Phobius"/>
    </source>
</evidence>
<evidence type="ECO:0000313" key="4">
    <source>
        <dbReference type="EMBL" id="SEW00183.1"/>
    </source>
</evidence>
<proteinExistence type="predicted"/>